<sequence>MQARLSGWKTRFLNTVGRTTLAKTCLSSLPTHTMQFTKLPKHISNRIDQI</sequence>
<evidence type="ECO:0000313" key="2">
    <source>
        <dbReference type="Proteomes" id="UP001311915"/>
    </source>
</evidence>
<organism evidence="1 2">
    <name type="scientific">Solanum pinnatisectum</name>
    <name type="common">tansyleaf nightshade</name>
    <dbReference type="NCBI Taxonomy" id="50273"/>
    <lineage>
        <taxon>Eukaryota</taxon>
        <taxon>Viridiplantae</taxon>
        <taxon>Streptophyta</taxon>
        <taxon>Embryophyta</taxon>
        <taxon>Tracheophyta</taxon>
        <taxon>Spermatophyta</taxon>
        <taxon>Magnoliopsida</taxon>
        <taxon>eudicotyledons</taxon>
        <taxon>Gunneridae</taxon>
        <taxon>Pentapetalae</taxon>
        <taxon>asterids</taxon>
        <taxon>lamiids</taxon>
        <taxon>Solanales</taxon>
        <taxon>Solanaceae</taxon>
        <taxon>Solanoideae</taxon>
        <taxon>Solaneae</taxon>
        <taxon>Solanum</taxon>
    </lineage>
</organism>
<proteinExistence type="predicted"/>
<reference evidence="1 2" key="1">
    <citation type="submission" date="2023-10" db="EMBL/GenBank/DDBJ databases">
        <title>Genome-Wide Identification Analysis in wild type Solanum Pinnatisectum Reveals Some Genes Defensing Phytophthora Infestans.</title>
        <authorList>
            <person name="Sun C."/>
        </authorList>
    </citation>
    <scope>NUCLEOTIDE SEQUENCE [LARGE SCALE GENOMIC DNA]</scope>
    <source>
        <strain evidence="1">LQN</strain>
        <tissue evidence="1">Leaf</tissue>
    </source>
</reference>
<comment type="caution">
    <text evidence="1">The sequence shown here is derived from an EMBL/GenBank/DDBJ whole genome shotgun (WGS) entry which is preliminary data.</text>
</comment>
<dbReference type="EMBL" id="JAWPEI010000005">
    <property type="protein sequence ID" value="KAK4726739.1"/>
    <property type="molecule type" value="Genomic_DNA"/>
</dbReference>
<evidence type="ECO:0000313" key="1">
    <source>
        <dbReference type="EMBL" id="KAK4726739.1"/>
    </source>
</evidence>
<protein>
    <submittedName>
        <fullName evidence="1">Uncharacterized protein</fullName>
    </submittedName>
</protein>
<dbReference type="Proteomes" id="UP001311915">
    <property type="component" value="Unassembled WGS sequence"/>
</dbReference>
<keyword evidence="2" id="KW-1185">Reference proteome</keyword>
<name>A0AAV9LQF9_9SOLN</name>
<gene>
    <name evidence="1" type="ORF">R3W88_031656</name>
</gene>
<accession>A0AAV9LQF9</accession>
<dbReference type="AlphaFoldDB" id="A0AAV9LQF9"/>